<dbReference type="InterPro" id="IPR026055">
    <property type="entry name" value="FAR"/>
</dbReference>
<dbReference type="OrthoDB" id="429813at2759"/>
<dbReference type="GO" id="GO:0035336">
    <property type="term" value="P:long-chain fatty-acyl-CoA metabolic process"/>
    <property type="evidence" value="ECO:0007669"/>
    <property type="project" value="TreeGrafter"/>
</dbReference>
<evidence type="ECO:0000256" key="3">
    <source>
        <dbReference type="ARBA" id="ARBA00022516"/>
    </source>
</evidence>
<dbReference type="Pfam" id="PF03015">
    <property type="entry name" value="Sterile"/>
    <property type="match status" value="1"/>
</dbReference>
<keyword evidence="6 10" id="KW-1133">Transmembrane helix</keyword>
<accession>A0A9J6BGS5</accession>
<dbReference type="PANTHER" id="PTHR11011:SF60">
    <property type="entry name" value="FATTY ACYL-COA REDUCTASE-RELATED"/>
    <property type="match status" value="1"/>
</dbReference>
<keyword evidence="14" id="KW-1185">Reference proteome</keyword>
<comment type="function">
    <text evidence="10">Catalyzes the reduction of fatty acyl-CoA to fatty alcohols.</text>
</comment>
<evidence type="ECO:0000256" key="7">
    <source>
        <dbReference type="ARBA" id="ARBA00023098"/>
    </source>
</evidence>
<gene>
    <name evidence="13" type="ORF">PVAND_016709</name>
</gene>
<dbReference type="Proteomes" id="UP001107558">
    <property type="component" value="Chromosome 4"/>
</dbReference>
<dbReference type="EC" id="1.2.1.84" evidence="10"/>
<dbReference type="GO" id="GO:0102965">
    <property type="term" value="F:alcohol-forming long-chain fatty acyl-CoA reductase activity"/>
    <property type="evidence" value="ECO:0007669"/>
    <property type="project" value="UniProtKB-EC"/>
</dbReference>
<comment type="catalytic activity">
    <reaction evidence="9 10">
        <text>a long-chain fatty acyl-CoA + 2 NADPH + 2 H(+) = a long-chain primary fatty alcohol + 2 NADP(+) + CoA</text>
        <dbReference type="Rhea" id="RHEA:52716"/>
        <dbReference type="ChEBI" id="CHEBI:15378"/>
        <dbReference type="ChEBI" id="CHEBI:57287"/>
        <dbReference type="ChEBI" id="CHEBI:57783"/>
        <dbReference type="ChEBI" id="CHEBI:58349"/>
        <dbReference type="ChEBI" id="CHEBI:77396"/>
        <dbReference type="ChEBI" id="CHEBI:83139"/>
        <dbReference type="EC" id="1.2.1.84"/>
    </reaction>
</comment>
<comment type="caution">
    <text evidence="13">The sequence shown here is derived from an EMBL/GenBank/DDBJ whole genome shotgun (WGS) entry which is preliminary data.</text>
</comment>
<organism evidence="13 14">
    <name type="scientific">Polypedilum vanderplanki</name>
    <name type="common">Sleeping chironomid midge</name>
    <dbReference type="NCBI Taxonomy" id="319348"/>
    <lineage>
        <taxon>Eukaryota</taxon>
        <taxon>Metazoa</taxon>
        <taxon>Ecdysozoa</taxon>
        <taxon>Arthropoda</taxon>
        <taxon>Hexapoda</taxon>
        <taxon>Insecta</taxon>
        <taxon>Pterygota</taxon>
        <taxon>Neoptera</taxon>
        <taxon>Endopterygota</taxon>
        <taxon>Diptera</taxon>
        <taxon>Nematocera</taxon>
        <taxon>Chironomoidea</taxon>
        <taxon>Chironomidae</taxon>
        <taxon>Chironominae</taxon>
        <taxon>Polypedilum</taxon>
        <taxon>Polypedilum</taxon>
    </lineage>
</organism>
<evidence type="ECO:0000256" key="1">
    <source>
        <dbReference type="ARBA" id="ARBA00004141"/>
    </source>
</evidence>
<dbReference type="GO" id="GO:0080019">
    <property type="term" value="F:alcohol-forming very long-chain fatty acyl-CoA reductase activity"/>
    <property type="evidence" value="ECO:0007669"/>
    <property type="project" value="InterPro"/>
</dbReference>
<comment type="similarity">
    <text evidence="2 10">Belongs to the fatty acyl-CoA reductase family.</text>
</comment>
<dbReference type="CDD" id="cd05236">
    <property type="entry name" value="FAR-N_SDR_e"/>
    <property type="match status" value="1"/>
</dbReference>
<dbReference type="InterPro" id="IPR036291">
    <property type="entry name" value="NAD(P)-bd_dom_sf"/>
</dbReference>
<dbReference type="InterPro" id="IPR033640">
    <property type="entry name" value="FAR_C"/>
</dbReference>
<feature type="domain" description="Fatty acyl-CoA reductase C-terminal" evidence="11">
    <location>
        <begin position="362"/>
        <end position="452"/>
    </location>
</feature>
<evidence type="ECO:0000256" key="2">
    <source>
        <dbReference type="ARBA" id="ARBA00005928"/>
    </source>
</evidence>
<comment type="subcellular location">
    <subcellularLocation>
        <location evidence="1">Membrane</location>
        <topology evidence="1">Multi-pass membrane protein</topology>
    </subcellularLocation>
</comment>
<evidence type="ECO:0000256" key="4">
    <source>
        <dbReference type="ARBA" id="ARBA00022692"/>
    </source>
</evidence>
<evidence type="ECO:0000259" key="11">
    <source>
        <dbReference type="Pfam" id="PF03015"/>
    </source>
</evidence>
<dbReference type="Pfam" id="PF07993">
    <property type="entry name" value="NAD_binding_4"/>
    <property type="match status" value="1"/>
</dbReference>
<evidence type="ECO:0000313" key="14">
    <source>
        <dbReference type="Proteomes" id="UP001107558"/>
    </source>
</evidence>
<keyword evidence="5 10" id="KW-0521">NADP</keyword>
<keyword evidence="7 10" id="KW-0443">Lipid metabolism</keyword>
<keyword evidence="4 10" id="KW-0812">Transmembrane</keyword>
<dbReference type="GO" id="GO:0005777">
    <property type="term" value="C:peroxisome"/>
    <property type="evidence" value="ECO:0007669"/>
    <property type="project" value="TreeGrafter"/>
</dbReference>
<sequence length="466" mass="54185">MDKDRISKIFDNKIIFMTGGTGFMGKVFIERLLRDTNVKKILILIRSKKSKSCEERLKEFFDDPLFNKLKETKSIIQIFAKIHTISGDCSEPFLNISPTDRELIIKNANFIFHFAATVKFTEKFKTAIILNVRGTYEILKLANECQNLSLFCHLSTAFCHMDQKILYEKFYASPVDPFKMIEIAENLNENEVEEKLKSFLSTDIPNSYIFTKALSEALIVKENDKIKLPVVICRPAVVTSTYSNPIAGWTDNLNGPCGLIIAAGSGILRVFHEKKDFGFNSIPVDFSINQLMMSCWNFLENEKINFEPQFVNFQCLEENMLQLYVKYFSATALMLPFSKILWYPRVMKTGNFLTFYLMTTFYHWIPAIFIDFFMLLSGNKPFLFKVHEKISKELKCLQPFLKNRWIFDDTKIKEIVTKLNKSEAEKYGSIKIDGEFYILNFWDGVRKFLMKQDENSIADARKSLKK</sequence>
<evidence type="ECO:0000313" key="13">
    <source>
        <dbReference type="EMBL" id="KAG5668783.1"/>
    </source>
</evidence>
<evidence type="ECO:0000259" key="12">
    <source>
        <dbReference type="Pfam" id="PF07993"/>
    </source>
</evidence>
<dbReference type="FunFam" id="3.40.50.720:FF:000143">
    <property type="entry name" value="Fatty acyl-CoA reductase"/>
    <property type="match status" value="1"/>
</dbReference>
<evidence type="ECO:0000256" key="5">
    <source>
        <dbReference type="ARBA" id="ARBA00022857"/>
    </source>
</evidence>
<evidence type="ECO:0000256" key="6">
    <source>
        <dbReference type="ARBA" id="ARBA00022989"/>
    </source>
</evidence>
<dbReference type="PANTHER" id="PTHR11011">
    <property type="entry name" value="MALE STERILITY PROTEIN 2-RELATED"/>
    <property type="match status" value="1"/>
</dbReference>
<evidence type="ECO:0000256" key="10">
    <source>
        <dbReference type="RuleBase" id="RU363097"/>
    </source>
</evidence>
<dbReference type="InterPro" id="IPR013120">
    <property type="entry name" value="FAR_NAD-bd"/>
</dbReference>
<protein>
    <recommendedName>
        <fullName evidence="10">Fatty acyl-CoA reductase</fullName>
        <ecNumber evidence="10">1.2.1.84</ecNumber>
    </recommendedName>
</protein>
<dbReference type="GO" id="GO:0016020">
    <property type="term" value="C:membrane"/>
    <property type="evidence" value="ECO:0007669"/>
    <property type="project" value="UniProtKB-SubCell"/>
</dbReference>
<evidence type="ECO:0000256" key="8">
    <source>
        <dbReference type="ARBA" id="ARBA00023136"/>
    </source>
</evidence>
<dbReference type="Gene3D" id="3.40.50.720">
    <property type="entry name" value="NAD(P)-binding Rossmann-like Domain"/>
    <property type="match status" value="1"/>
</dbReference>
<name>A0A9J6BGS5_POLVA</name>
<evidence type="ECO:0000256" key="9">
    <source>
        <dbReference type="ARBA" id="ARBA00052530"/>
    </source>
</evidence>
<keyword evidence="10" id="KW-0560">Oxidoreductase</keyword>
<dbReference type="AlphaFoldDB" id="A0A9J6BGS5"/>
<dbReference type="EMBL" id="JADBJN010000004">
    <property type="protein sequence ID" value="KAG5668783.1"/>
    <property type="molecule type" value="Genomic_DNA"/>
</dbReference>
<feature type="transmembrane region" description="Helical" evidence="10">
    <location>
        <begin position="355"/>
        <end position="376"/>
    </location>
</feature>
<proteinExistence type="inferred from homology"/>
<keyword evidence="8 10" id="KW-0472">Membrane</keyword>
<reference evidence="13" key="1">
    <citation type="submission" date="2021-03" db="EMBL/GenBank/DDBJ databases">
        <title>Chromosome level genome of the anhydrobiotic midge Polypedilum vanderplanki.</title>
        <authorList>
            <person name="Yoshida Y."/>
            <person name="Kikawada T."/>
            <person name="Gusev O."/>
        </authorList>
    </citation>
    <scope>NUCLEOTIDE SEQUENCE</scope>
    <source>
        <strain evidence="13">NIAS01</strain>
        <tissue evidence="13">Whole body or cell culture</tissue>
    </source>
</reference>
<dbReference type="CDD" id="cd09071">
    <property type="entry name" value="FAR_C"/>
    <property type="match status" value="1"/>
</dbReference>
<feature type="domain" description="Thioester reductase (TE)" evidence="12">
    <location>
        <begin position="18"/>
        <end position="290"/>
    </location>
</feature>
<dbReference type="SUPFAM" id="SSF51735">
    <property type="entry name" value="NAD(P)-binding Rossmann-fold domains"/>
    <property type="match status" value="1"/>
</dbReference>
<keyword evidence="3 10" id="KW-0444">Lipid biosynthesis</keyword>